<proteinExistence type="predicted"/>
<gene>
    <name evidence="1" type="ORF">TIFTF001_016631</name>
</gene>
<dbReference type="EMBL" id="BTGU01000025">
    <property type="protein sequence ID" value="GMN47455.1"/>
    <property type="molecule type" value="Genomic_DNA"/>
</dbReference>
<reference evidence="1" key="1">
    <citation type="submission" date="2023-07" db="EMBL/GenBank/DDBJ databases">
        <title>draft genome sequence of fig (Ficus carica).</title>
        <authorList>
            <person name="Takahashi T."/>
            <person name="Nishimura K."/>
        </authorList>
    </citation>
    <scope>NUCLEOTIDE SEQUENCE</scope>
</reference>
<evidence type="ECO:0000313" key="2">
    <source>
        <dbReference type="Proteomes" id="UP001187192"/>
    </source>
</evidence>
<dbReference type="Proteomes" id="UP001187192">
    <property type="component" value="Unassembled WGS sequence"/>
</dbReference>
<protein>
    <submittedName>
        <fullName evidence="1">Uncharacterized protein</fullName>
    </submittedName>
</protein>
<organism evidence="1 2">
    <name type="scientific">Ficus carica</name>
    <name type="common">Common fig</name>
    <dbReference type="NCBI Taxonomy" id="3494"/>
    <lineage>
        <taxon>Eukaryota</taxon>
        <taxon>Viridiplantae</taxon>
        <taxon>Streptophyta</taxon>
        <taxon>Embryophyta</taxon>
        <taxon>Tracheophyta</taxon>
        <taxon>Spermatophyta</taxon>
        <taxon>Magnoliopsida</taxon>
        <taxon>eudicotyledons</taxon>
        <taxon>Gunneridae</taxon>
        <taxon>Pentapetalae</taxon>
        <taxon>rosids</taxon>
        <taxon>fabids</taxon>
        <taxon>Rosales</taxon>
        <taxon>Moraceae</taxon>
        <taxon>Ficeae</taxon>
        <taxon>Ficus</taxon>
    </lineage>
</organism>
<dbReference type="AlphaFoldDB" id="A0AA88D7K5"/>
<name>A0AA88D7K5_FICCA</name>
<evidence type="ECO:0000313" key="1">
    <source>
        <dbReference type="EMBL" id="GMN47455.1"/>
    </source>
</evidence>
<comment type="caution">
    <text evidence="1">The sequence shown here is derived from an EMBL/GenBank/DDBJ whole genome shotgun (WGS) entry which is preliminary data.</text>
</comment>
<keyword evidence="2" id="KW-1185">Reference proteome</keyword>
<accession>A0AA88D7K5</accession>
<sequence>MTGHYKEETPHVLALVSNPPSFGSLASSSIAKSLTMTGHIRSKLNAPPMAGHPKEWTPHATSLGEQASLALLTWLFGTCLAGHHIGSHEQMMLYVVSTRTRSGLVHGLSWTGLAAPTTPWLRATVSKLMAVLDTRQWSVVMQNCETESDLFRQNIKLRISHKDRFGPWFELDRAGRPNHSMAARQGTYTYVMLAILWQYEMQDGGVWQGKL</sequence>